<evidence type="ECO:0000313" key="6">
    <source>
        <dbReference type="EMBL" id="GAA3925179.1"/>
    </source>
</evidence>
<evidence type="ECO:0000256" key="1">
    <source>
        <dbReference type="ARBA" id="ARBA00022723"/>
    </source>
</evidence>
<gene>
    <name evidence="4 6" type="primary">erpA</name>
    <name evidence="6" type="ORF">GCM10022229_18840</name>
</gene>
<dbReference type="NCBIfam" id="TIGR00049">
    <property type="entry name" value="iron-sulfur cluster assembly accessory protein"/>
    <property type="match status" value="1"/>
</dbReference>
<comment type="function">
    <text evidence="4">Required for insertion of 4Fe-4S clusters for at least IspG.</text>
</comment>
<comment type="caution">
    <text evidence="6">The sequence shown here is derived from an EMBL/GenBank/DDBJ whole genome shotgun (WGS) entry which is preliminary data.</text>
</comment>
<dbReference type="Pfam" id="PF01521">
    <property type="entry name" value="Fe-S_biosyn"/>
    <property type="match status" value="1"/>
</dbReference>
<name>A0ABP7MK94_9GAMM</name>
<organism evidence="6 7">
    <name type="scientific">Luteimonas lutimaris</name>
    <dbReference type="NCBI Taxonomy" id="698645"/>
    <lineage>
        <taxon>Bacteria</taxon>
        <taxon>Pseudomonadati</taxon>
        <taxon>Pseudomonadota</taxon>
        <taxon>Gammaproteobacteria</taxon>
        <taxon>Lysobacterales</taxon>
        <taxon>Lysobacteraceae</taxon>
        <taxon>Luteimonas</taxon>
    </lineage>
</organism>
<proteinExistence type="inferred from homology"/>
<evidence type="ECO:0000259" key="5">
    <source>
        <dbReference type="Pfam" id="PF01521"/>
    </source>
</evidence>
<keyword evidence="1 4" id="KW-0479">Metal-binding</keyword>
<dbReference type="PANTHER" id="PTHR43011">
    <property type="entry name" value="IRON-SULFUR CLUSTER ASSEMBLY 2 HOMOLOG, MITOCHONDRIAL"/>
    <property type="match status" value="1"/>
</dbReference>
<dbReference type="PROSITE" id="PS01152">
    <property type="entry name" value="HESB"/>
    <property type="match status" value="1"/>
</dbReference>
<feature type="binding site" evidence="4">
    <location>
        <position position="119"/>
    </location>
    <ligand>
        <name>iron-sulfur cluster</name>
        <dbReference type="ChEBI" id="CHEBI:30408"/>
    </ligand>
</feature>
<keyword evidence="3 4" id="KW-0411">Iron-sulfur</keyword>
<evidence type="ECO:0000256" key="3">
    <source>
        <dbReference type="ARBA" id="ARBA00023014"/>
    </source>
</evidence>
<evidence type="ECO:0000256" key="4">
    <source>
        <dbReference type="HAMAP-Rule" id="MF_01380"/>
    </source>
</evidence>
<dbReference type="InterPro" id="IPR023063">
    <property type="entry name" value="ErpA_proteobact"/>
</dbReference>
<dbReference type="HAMAP" id="MF_01380">
    <property type="entry name" value="Fe_S_insert_ErpA"/>
    <property type="match status" value="1"/>
</dbReference>
<accession>A0ABP7MK94</accession>
<dbReference type="EMBL" id="BAAAZU010000010">
    <property type="protein sequence ID" value="GAA3925179.1"/>
    <property type="molecule type" value="Genomic_DNA"/>
</dbReference>
<protein>
    <recommendedName>
        <fullName evidence="4">Iron-sulfur cluster insertion protein ErpA</fullName>
    </recommendedName>
</protein>
<feature type="domain" description="Core" evidence="5">
    <location>
        <begin position="20"/>
        <end position="120"/>
    </location>
</feature>
<keyword evidence="7" id="KW-1185">Reference proteome</keyword>
<dbReference type="RefSeq" id="WP_344759737.1">
    <property type="nucleotide sequence ID" value="NZ_BAAAZU010000010.1"/>
</dbReference>
<dbReference type="SUPFAM" id="SSF89360">
    <property type="entry name" value="HesB-like domain"/>
    <property type="match status" value="1"/>
</dbReference>
<comment type="cofactor">
    <cofactor evidence="4">
        <name>iron-sulfur cluster</name>
        <dbReference type="ChEBI" id="CHEBI:30408"/>
    </cofactor>
    <text evidence="4">Binds 1 iron-sulfur cluster per subunit.</text>
</comment>
<feature type="binding site" evidence="4">
    <location>
        <position position="117"/>
    </location>
    <ligand>
        <name>iron-sulfur cluster</name>
        <dbReference type="ChEBI" id="CHEBI:30408"/>
    </ligand>
</feature>
<dbReference type="Gene3D" id="2.60.300.12">
    <property type="entry name" value="HesB-like domain"/>
    <property type="match status" value="1"/>
</dbReference>
<dbReference type="NCBIfam" id="NF010147">
    <property type="entry name" value="PRK13623.1"/>
    <property type="match status" value="1"/>
</dbReference>
<feature type="binding site" evidence="4">
    <location>
        <position position="53"/>
    </location>
    <ligand>
        <name>iron-sulfur cluster</name>
        <dbReference type="ChEBI" id="CHEBI:30408"/>
    </ligand>
</feature>
<comment type="subunit">
    <text evidence="4">Homodimer.</text>
</comment>
<dbReference type="PANTHER" id="PTHR43011:SF1">
    <property type="entry name" value="IRON-SULFUR CLUSTER ASSEMBLY 2 HOMOLOG, MITOCHONDRIAL"/>
    <property type="match status" value="1"/>
</dbReference>
<reference evidence="7" key="1">
    <citation type="journal article" date="2019" name="Int. J. Syst. Evol. Microbiol.">
        <title>The Global Catalogue of Microorganisms (GCM) 10K type strain sequencing project: providing services to taxonomists for standard genome sequencing and annotation.</title>
        <authorList>
            <consortium name="The Broad Institute Genomics Platform"/>
            <consortium name="The Broad Institute Genome Sequencing Center for Infectious Disease"/>
            <person name="Wu L."/>
            <person name="Ma J."/>
        </authorList>
    </citation>
    <scope>NUCLEOTIDE SEQUENCE [LARGE SCALE GENOMIC DNA]</scope>
    <source>
        <strain evidence="7">JCM 16916</strain>
    </source>
</reference>
<evidence type="ECO:0000256" key="2">
    <source>
        <dbReference type="ARBA" id="ARBA00023004"/>
    </source>
</evidence>
<dbReference type="InterPro" id="IPR035903">
    <property type="entry name" value="HesB-like_dom_sf"/>
</dbReference>
<dbReference type="InterPro" id="IPR000361">
    <property type="entry name" value="ATAP_core_dom"/>
</dbReference>
<evidence type="ECO:0000313" key="7">
    <source>
        <dbReference type="Proteomes" id="UP001501727"/>
    </source>
</evidence>
<dbReference type="InterPro" id="IPR017870">
    <property type="entry name" value="FeS_cluster_insertion_CS"/>
</dbReference>
<sequence length="125" mass="13331">MDINAAHGAEPGYQSLQRPLDFTPAAAAKVRELIAEEGNPALKLRVYIQGGGCSGFQYGFEFDEQQGEDDLAIDTDGVVLLVDPLSLQYLMGAAVDYVESLHGAQFTIRNPNAKSTCGCGSSFTV</sequence>
<keyword evidence="2 4" id="KW-0408">Iron</keyword>
<dbReference type="InterPro" id="IPR016092">
    <property type="entry name" value="ATAP"/>
</dbReference>
<comment type="similarity">
    <text evidence="4">Belongs to the HesB/IscA family.</text>
</comment>
<dbReference type="Proteomes" id="UP001501727">
    <property type="component" value="Unassembled WGS sequence"/>
</dbReference>